<accession>A0A2H1I074</accession>
<protein>
    <submittedName>
        <fullName evidence="2">LGFP repeat-containing protein</fullName>
    </submittedName>
</protein>
<keyword evidence="1" id="KW-0732">Signal</keyword>
<dbReference type="AlphaFoldDB" id="A0A2H1I074"/>
<dbReference type="RefSeq" id="WP_226831500.1">
    <property type="nucleotide sequence ID" value="NZ_FXZG01000002.1"/>
</dbReference>
<organism evidence="2 3">
    <name type="scientific">Brevibacterium aurantiacum</name>
    <dbReference type="NCBI Taxonomy" id="273384"/>
    <lineage>
        <taxon>Bacteria</taxon>
        <taxon>Bacillati</taxon>
        <taxon>Actinomycetota</taxon>
        <taxon>Actinomycetes</taxon>
        <taxon>Micrococcales</taxon>
        <taxon>Brevibacteriaceae</taxon>
        <taxon>Brevibacterium</taxon>
    </lineage>
</organism>
<feature type="chain" id="PRO_5013897301" evidence="1">
    <location>
        <begin position="35"/>
        <end position="149"/>
    </location>
</feature>
<reference evidence="3" key="1">
    <citation type="submission" date="2017-03" db="EMBL/GenBank/DDBJ databases">
        <authorList>
            <person name="Monnet C."/>
        </authorList>
    </citation>
    <scope>NUCLEOTIDE SEQUENCE [LARGE SCALE GENOMIC DNA]</scope>
    <source>
        <strain evidence="3">CNRZ 920</strain>
    </source>
</reference>
<dbReference type="EMBL" id="FXZG01000002">
    <property type="protein sequence ID" value="SMX68601.1"/>
    <property type="molecule type" value="Genomic_DNA"/>
</dbReference>
<evidence type="ECO:0000313" key="2">
    <source>
        <dbReference type="EMBL" id="SMX68601.1"/>
    </source>
</evidence>
<feature type="signal peptide" evidence="1">
    <location>
        <begin position="1"/>
        <end position="34"/>
    </location>
</feature>
<name>A0A2H1I074_BREAU</name>
<dbReference type="Proteomes" id="UP000234289">
    <property type="component" value="Unassembled WGS sequence"/>
</dbReference>
<evidence type="ECO:0000313" key="3">
    <source>
        <dbReference type="Proteomes" id="UP000234289"/>
    </source>
</evidence>
<sequence length="149" mass="15653">MPASPFVKATTPTLAALLIGFLLVLCSTQPPAHAAYATSGAIGTMHKSLGGNSGKLGPAVGPQRCTLIQKGCYQSFKHGSIHWTKATGAHATLGAIRTAWKKSGWERGPLGYPTSNEYRSGSEARQKFQNGMIVWTAKSGAKVTLTKAP</sequence>
<dbReference type="InterPro" id="IPR013207">
    <property type="entry name" value="LGFP"/>
</dbReference>
<dbReference type="Pfam" id="PF08310">
    <property type="entry name" value="LGFP"/>
    <property type="match status" value="2"/>
</dbReference>
<proteinExistence type="predicted"/>
<gene>
    <name evidence="2" type="ORF">BAUR920_00533</name>
</gene>
<evidence type="ECO:0000256" key="1">
    <source>
        <dbReference type="SAM" id="SignalP"/>
    </source>
</evidence>